<feature type="region of interest" description="Disordered" evidence="6">
    <location>
        <begin position="186"/>
        <end position="210"/>
    </location>
</feature>
<dbReference type="CDD" id="cd22572">
    <property type="entry name" value="GCP5_NTD"/>
    <property type="match status" value="1"/>
</dbReference>
<sequence length="947" mass="109393">MVSTFKLQGTLKIQSLVDSLIKQETQLSEKSRNFRTAKDFIISNLNSHSFQDPDSHKIKRHLTGLIEKLRYNSQISKAERLEKLFADYLDKSTSEYKFSKLFLLSLISTSPLHSEPIISPISEAISAMLKEVIIEDSDIDSENDWEETSSSKSESLEELSEENCIENKSDKDHEKDELTEYLYEAAPSPDESAEISEDQESEEDDGTRCYENPCNLTTQFYESLCTRDKRNYIGNFVLPWPYCRVHEREILDKVLMMLLGIDTDIFIYREKGFILGKKIELSHLTPSCLSNYISFFLDLGTLFYNINKKSEELKNDECITHQYFGQGCKEISHNFRSHILSLQEDLAVQSGNVSSSSLSKSPQIILTLISLKNSLVPLSDQARLISSTIGKLSQIPEAKTCTILDYLYSVIQKNYALTDHSCFSIIVRLFLTTIKPFIEDLAVWLSQGTVDGLDKGFMIEKTRENQKFSDSWQGTYILRELASSSQVPVFLKCVSNEVLTTGKNMMLIRRIEETVLDRVLPPASKLLLNLENYLYSNLLKESAHFLNQIGSETRFSISSVSWNCNKTHKIPLSNLEYQDKFQLSSSYSVPDILVPYKYDIPPYKATAIHNTQIISVVHDWISFQNVLNLTISNTIIQLHNDTCQYLLTLLHDKFSLHRFFKSIREVMLMENGESMRSFLKFINKKADIEDIIDNSYELSNVFSESVKIISHPEIRLNFTCELINDVAMLNTIESLESIKINFSPPTPLEIFFDNATIAEYQKLYTRILQIKRALHCARSLKWRSRAMVNSGLVHTKYLIFQKKLIHFTNCFEEYVLQNVLHSCANIFIAEEAKAKTIDELRDVHSRYLKQAIDRCLLSPKANSLNTAVTAVFSCCIKFYKLMKRIPQDHQDIETLELKSNFEDIQQNFETANRILLQVLSNHIRSRRHLQYMHSYFSMNFNRYYLND</sequence>
<keyword evidence="10" id="KW-1185">Reference proteome</keyword>
<dbReference type="AlphaFoldDB" id="A0A1R2CH40"/>
<dbReference type="PANTHER" id="PTHR19302:SF33">
    <property type="entry name" value="GAMMA-TUBULIN COMPLEX COMPONENT 5"/>
    <property type="match status" value="1"/>
</dbReference>
<evidence type="ECO:0000256" key="3">
    <source>
        <dbReference type="ARBA" id="ARBA00022701"/>
    </source>
</evidence>
<dbReference type="Gene3D" id="1.20.120.1900">
    <property type="entry name" value="Gamma-tubulin complex, C-terminal domain"/>
    <property type="match status" value="1"/>
</dbReference>
<dbReference type="PANTHER" id="PTHR19302">
    <property type="entry name" value="GAMMA TUBULIN COMPLEX PROTEIN"/>
    <property type="match status" value="1"/>
</dbReference>
<proteinExistence type="inferred from homology"/>
<evidence type="ECO:0000259" key="7">
    <source>
        <dbReference type="Pfam" id="PF04130"/>
    </source>
</evidence>
<feature type="compositionally biased region" description="Acidic residues" evidence="6">
    <location>
        <begin position="191"/>
        <end position="205"/>
    </location>
</feature>
<feature type="domain" description="Gamma tubulin complex component protein N-terminal" evidence="8">
    <location>
        <begin position="251"/>
        <end position="550"/>
    </location>
</feature>
<dbReference type="GO" id="GO:0000930">
    <property type="term" value="C:gamma-tubulin complex"/>
    <property type="evidence" value="ECO:0007669"/>
    <property type="project" value="TreeGrafter"/>
</dbReference>
<comment type="caution">
    <text evidence="9">The sequence shown here is derived from an EMBL/GenBank/DDBJ whole genome shotgun (WGS) entry which is preliminary data.</text>
</comment>
<dbReference type="GO" id="GO:0000278">
    <property type="term" value="P:mitotic cell cycle"/>
    <property type="evidence" value="ECO:0007669"/>
    <property type="project" value="TreeGrafter"/>
</dbReference>
<keyword evidence="4 5" id="KW-0206">Cytoskeleton</keyword>
<dbReference type="InterPro" id="IPR042241">
    <property type="entry name" value="GCP_C_sf"/>
</dbReference>
<evidence type="ECO:0000256" key="6">
    <source>
        <dbReference type="SAM" id="MobiDB-lite"/>
    </source>
</evidence>
<dbReference type="OrthoDB" id="66546at2759"/>
<evidence type="ECO:0000256" key="5">
    <source>
        <dbReference type="RuleBase" id="RU363050"/>
    </source>
</evidence>
<dbReference type="InterPro" id="IPR040457">
    <property type="entry name" value="GCP_C"/>
</dbReference>
<evidence type="ECO:0000259" key="8">
    <source>
        <dbReference type="Pfam" id="PF17681"/>
    </source>
</evidence>
<evidence type="ECO:0000256" key="1">
    <source>
        <dbReference type="ARBA" id="ARBA00010337"/>
    </source>
</evidence>
<accession>A0A1R2CH40</accession>
<feature type="region of interest" description="Disordered" evidence="6">
    <location>
        <begin position="140"/>
        <end position="173"/>
    </location>
</feature>
<comment type="subcellular location">
    <subcellularLocation>
        <location evidence="5">Cytoplasm</location>
        <location evidence="5">Cytoskeleton</location>
        <location evidence="5">Microtubule organizing center</location>
    </subcellularLocation>
</comment>
<feature type="domain" description="Gamma tubulin complex component C-terminal" evidence="7">
    <location>
        <begin position="659"/>
        <end position="944"/>
    </location>
</feature>
<dbReference type="GO" id="GO:0051321">
    <property type="term" value="P:meiotic cell cycle"/>
    <property type="evidence" value="ECO:0007669"/>
    <property type="project" value="TreeGrafter"/>
</dbReference>
<dbReference type="GO" id="GO:0005874">
    <property type="term" value="C:microtubule"/>
    <property type="evidence" value="ECO:0007669"/>
    <property type="project" value="UniProtKB-KW"/>
</dbReference>
<dbReference type="InterPro" id="IPR059169">
    <property type="entry name" value="GCP5_N_ext"/>
</dbReference>
<dbReference type="GO" id="GO:0043015">
    <property type="term" value="F:gamma-tubulin binding"/>
    <property type="evidence" value="ECO:0007669"/>
    <property type="project" value="InterPro"/>
</dbReference>
<dbReference type="GO" id="GO:0031122">
    <property type="term" value="P:cytoplasmic microtubule organization"/>
    <property type="evidence" value="ECO:0007669"/>
    <property type="project" value="TreeGrafter"/>
</dbReference>
<keyword evidence="2 5" id="KW-0963">Cytoplasm</keyword>
<dbReference type="GO" id="GO:0007020">
    <property type="term" value="P:microtubule nucleation"/>
    <property type="evidence" value="ECO:0007669"/>
    <property type="project" value="InterPro"/>
</dbReference>
<dbReference type="Pfam" id="PF17681">
    <property type="entry name" value="GCP_N_terminal"/>
    <property type="match status" value="1"/>
</dbReference>
<comment type="similarity">
    <text evidence="1 5">Belongs to the TUBGCP family.</text>
</comment>
<dbReference type="Proteomes" id="UP000187209">
    <property type="component" value="Unassembled WGS sequence"/>
</dbReference>
<evidence type="ECO:0000313" key="9">
    <source>
        <dbReference type="EMBL" id="OMJ88308.1"/>
    </source>
</evidence>
<gene>
    <name evidence="9" type="ORF">SteCoe_9812</name>
</gene>
<dbReference type="EMBL" id="MPUH01000154">
    <property type="protein sequence ID" value="OMJ88308.1"/>
    <property type="molecule type" value="Genomic_DNA"/>
</dbReference>
<dbReference type="GO" id="GO:0000922">
    <property type="term" value="C:spindle pole"/>
    <property type="evidence" value="ECO:0007669"/>
    <property type="project" value="InterPro"/>
</dbReference>
<evidence type="ECO:0000313" key="10">
    <source>
        <dbReference type="Proteomes" id="UP000187209"/>
    </source>
</evidence>
<name>A0A1R2CH40_9CILI</name>
<evidence type="ECO:0000256" key="4">
    <source>
        <dbReference type="ARBA" id="ARBA00023212"/>
    </source>
</evidence>
<organism evidence="9 10">
    <name type="scientific">Stentor coeruleus</name>
    <dbReference type="NCBI Taxonomy" id="5963"/>
    <lineage>
        <taxon>Eukaryota</taxon>
        <taxon>Sar</taxon>
        <taxon>Alveolata</taxon>
        <taxon>Ciliophora</taxon>
        <taxon>Postciliodesmatophora</taxon>
        <taxon>Heterotrichea</taxon>
        <taxon>Heterotrichida</taxon>
        <taxon>Stentoridae</taxon>
        <taxon>Stentor</taxon>
    </lineage>
</organism>
<keyword evidence="3 5" id="KW-0493">Microtubule</keyword>
<dbReference type="InterPro" id="IPR041470">
    <property type="entry name" value="GCP_N"/>
</dbReference>
<dbReference type="GO" id="GO:0051011">
    <property type="term" value="F:microtubule minus-end binding"/>
    <property type="evidence" value="ECO:0007669"/>
    <property type="project" value="TreeGrafter"/>
</dbReference>
<protein>
    <recommendedName>
        <fullName evidence="5">Spindle pole body component</fullName>
    </recommendedName>
</protein>
<dbReference type="Pfam" id="PF04130">
    <property type="entry name" value="GCP_C_terminal"/>
    <property type="match status" value="1"/>
</dbReference>
<dbReference type="GO" id="GO:0051225">
    <property type="term" value="P:spindle assembly"/>
    <property type="evidence" value="ECO:0007669"/>
    <property type="project" value="TreeGrafter"/>
</dbReference>
<dbReference type="InterPro" id="IPR007259">
    <property type="entry name" value="GCP"/>
</dbReference>
<reference evidence="9 10" key="1">
    <citation type="submission" date="2016-11" db="EMBL/GenBank/DDBJ databases">
        <title>The macronuclear genome of Stentor coeruleus: a giant cell with tiny introns.</title>
        <authorList>
            <person name="Slabodnick M."/>
            <person name="Ruby J.G."/>
            <person name="Reiff S.B."/>
            <person name="Swart E.C."/>
            <person name="Gosai S."/>
            <person name="Prabakaran S."/>
            <person name="Witkowska E."/>
            <person name="Larue G.E."/>
            <person name="Fisher S."/>
            <person name="Freeman R.M."/>
            <person name="Gunawardena J."/>
            <person name="Chu W."/>
            <person name="Stover N.A."/>
            <person name="Gregory B.D."/>
            <person name="Nowacki M."/>
            <person name="Derisi J."/>
            <person name="Roy S.W."/>
            <person name="Marshall W.F."/>
            <person name="Sood P."/>
        </authorList>
    </citation>
    <scope>NUCLEOTIDE SEQUENCE [LARGE SCALE GENOMIC DNA]</scope>
    <source>
        <strain evidence="9">WM001</strain>
    </source>
</reference>
<evidence type="ECO:0000256" key="2">
    <source>
        <dbReference type="ARBA" id="ARBA00022490"/>
    </source>
</evidence>